<evidence type="ECO:0000313" key="1">
    <source>
        <dbReference type="EMBL" id="QDV59016.1"/>
    </source>
</evidence>
<accession>A0A518J0Z8</accession>
<dbReference type="Proteomes" id="UP000316770">
    <property type="component" value="Chromosome"/>
</dbReference>
<dbReference type="RefSeq" id="WP_145290017.1">
    <property type="nucleotide sequence ID" value="NZ_CP036318.1"/>
</dbReference>
<sequence>MGCDIHSHLEYRHPKHGIEPVIANFFTFGRDYNLFATLAGVRNYDERPVFCSPRGLPEDVSEYIHQQFYTEIIPDNAADWRKNVMHEWCYEAQAKQYVEQHNSHIRGYNDSHRYVSNPDWHNASYLTRAEIIDSSAVSNYKLSSAPPEFQMVLDFMDSIDRRFGSGASRIVFCFDN</sequence>
<reference evidence="1 2" key="1">
    <citation type="submission" date="2019-02" db="EMBL/GenBank/DDBJ databases">
        <title>Deep-cultivation of Planctomycetes and their phenomic and genomic characterization uncovers novel biology.</title>
        <authorList>
            <person name="Wiegand S."/>
            <person name="Jogler M."/>
            <person name="Boedeker C."/>
            <person name="Pinto D."/>
            <person name="Vollmers J."/>
            <person name="Rivas-Marin E."/>
            <person name="Kohn T."/>
            <person name="Peeters S.H."/>
            <person name="Heuer A."/>
            <person name="Rast P."/>
            <person name="Oberbeckmann S."/>
            <person name="Bunk B."/>
            <person name="Jeske O."/>
            <person name="Meyerdierks A."/>
            <person name="Storesund J.E."/>
            <person name="Kallscheuer N."/>
            <person name="Luecker S."/>
            <person name="Lage O.M."/>
            <person name="Pohl T."/>
            <person name="Merkel B.J."/>
            <person name="Hornburger P."/>
            <person name="Mueller R.-W."/>
            <person name="Bruemmer F."/>
            <person name="Labrenz M."/>
            <person name="Spormann A.M."/>
            <person name="Op den Camp H."/>
            <person name="Overmann J."/>
            <person name="Amann R."/>
            <person name="Jetten M.S.M."/>
            <person name="Mascher T."/>
            <person name="Medema M.H."/>
            <person name="Devos D.P."/>
            <person name="Kaster A.-K."/>
            <person name="Ovreas L."/>
            <person name="Rohde M."/>
            <person name="Galperin M.Y."/>
            <person name="Jogler C."/>
        </authorList>
    </citation>
    <scope>NUCLEOTIDE SEQUENCE [LARGE SCALE GENOMIC DNA]</scope>
    <source>
        <strain evidence="1 2">Mal33</strain>
    </source>
</reference>
<dbReference type="AlphaFoldDB" id="A0A518J0Z8"/>
<protein>
    <submittedName>
        <fullName evidence="1">Uncharacterized protein</fullName>
    </submittedName>
</protein>
<proteinExistence type="predicted"/>
<organism evidence="1 2">
    <name type="scientific">Rosistilla oblonga</name>
    <dbReference type="NCBI Taxonomy" id="2527990"/>
    <lineage>
        <taxon>Bacteria</taxon>
        <taxon>Pseudomonadati</taxon>
        <taxon>Planctomycetota</taxon>
        <taxon>Planctomycetia</taxon>
        <taxon>Pirellulales</taxon>
        <taxon>Pirellulaceae</taxon>
        <taxon>Rosistilla</taxon>
    </lineage>
</organism>
<name>A0A518J0Z8_9BACT</name>
<keyword evidence="2" id="KW-1185">Reference proteome</keyword>
<gene>
    <name evidence="1" type="ORF">Mal33_50410</name>
</gene>
<dbReference type="EMBL" id="CP036318">
    <property type="protein sequence ID" value="QDV59016.1"/>
    <property type="molecule type" value="Genomic_DNA"/>
</dbReference>
<evidence type="ECO:0000313" key="2">
    <source>
        <dbReference type="Proteomes" id="UP000316770"/>
    </source>
</evidence>